<gene>
    <name evidence="1" type="ORF">QFC19_000943</name>
</gene>
<dbReference type="Proteomes" id="UP001241377">
    <property type="component" value="Unassembled WGS sequence"/>
</dbReference>
<sequence>MEGDLLSPIPVEKMYHNTVPNDMDNIPDLSHNINKKTQDFVTPLRTVEGSATIMSNTWDVATPVGPEKLRSSIADRIPFTSPRNYPHHNVPRSNVESIKRAKLPLDAKIGVNHTPGSQPGKSGKATNGSFSGDFRAEKFSGVHAQDTNSNGSPRQKKSLETLAKSLEKSLAKSPVSNAVFSTAAASPASPIASSVPRALATDSPVLAGSPSEPASNVSKRHASPSLSQPPQKIARQSSLESFSNSKVQSSVVEDSDSDNDDHIDAGDDVTMIPRRLPPLDAENLTQVSKIIRLDAENDYTTPERFTEPVARSPETSQRGRVADTNESTTPLKNHAFQEGGVVEPTINLLLSPNSKPIFSRDYINKLQTNHHHELEELEQESNNQKEQILRLSEELSSTNREFLRYDQQIHELKLRNKKLSQNEEMLLVQLQHYERELLSTTKALKRQQDMTTKAELELLSVLQCLSDERNHLASLEHEKSLALERVLELETEMAQVRAETEKLVSKQEQSHQLRTALEQEISELRHELEAKDEKISDLSQAVTDKNMELEKLIASKDSLRDESEMYKKENDQLKSNIAQLTKENAEIQQINSEQQEHLERVEKIAHAQMEKLELLLGAKEQEIKELTNTKEQLENEYKQQLQEMDSAVVRANESLATVSKNLAASEEHKVSIQRELEEQINEFERVNSDLKAQNNQLVATNKEKDEIIGGDTKKMNELTQKIKQLKEKIAELEKDNDEAHQQELQQLREHMEQQLELNRQRTTKKIDEVAELLYTQYSKKHETKVGMMRTSFNKKLDQLQGENNQQKLDIESLRKQLDAAVAEKDLLLELLDDSGRRRLSPKITRR</sequence>
<organism evidence="1 2">
    <name type="scientific">Naganishia cerealis</name>
    <dbReference type="NCBI Taxonomy" id="610337"/>
    <lineage>
        <taxon>Eukaryota</taxon>
        <taxon>Fungi</taxon>
        <taxon>Dikarya</taxon>
        <taxon>Basidiomycota</taxon>
        <taxon>Agaricomycotina</taxon>
        <taxon>Tremellomycetes</taxon>
        <taxon>Filobasidiales</taxon>
        <taxon>Filobasidiaceae</taxon>
        <taxon>Naganishia</taxon>
    </lineage>
</organism>
<name>A0ACC2WLH0_9TREE</name>
<accession>A0ACC2WLH0</accession>
<evidence type="ECO:0000313" key="1">
    <source>
        <dbReference type="EMBL" id="KAJ9112020.1"/>
    </source>
</evidence>
<proteinExistence type="predicted"/>
<comment type="caution">
    <text evidence="1">The sequence shown here is derived from an EMBL/GenBank/DDBJ whole genome shotgun (WGS) entry which is preliminary data.</text>
</comment>
<dbReference type="EMBL" id="JASBWR010000006">
    <property type="protein sequence ID" value="KAJ9112020.1"/>
    <property type="molecule type" value="Genomic_DNA"/>
</dbReference>
<reference evidence="1" key="1">
    <citation type="submission" date="2023-04" db="EMBL/GenBank/DDBJ databases">
        <title>Draft Genome sequencing of Naganishia species isolated from polar environments using Oxford Nanopore Technology.</title>
        <authorList>
            <person name="Leo P."/>
            <person name="Venkateswaran K."/>
        </authorList>
    </citation>
    <scope>NUCLEOTIDE SEQUENCE</scope>
    <source>
        <strain evidence="1">MNA-CCFEE 5261</strain>
    </source>
</reference>
<evidence type="ECO:0000313" key="2">
    <source>
        <dbReference type="Proteomes" id="UP001241377"/>
    </source>
</evidence>
<keyword evidence="2" id="KW-1185">Reference proteome</keyword>
<protein>
    <submittedName>
        <fullName evidence="1">Uncharacterized protein</fullName>
    </submittedName>
</protein>